<dbReference type="SMART" id="SM00089">
    <property type="entry name" value="PKD"/>
    <property type="match status" value="3"/>
</dbReference>
<dbReference type="Pfam" id="PF00629">
    <property type="entry name" value="MAM"/>
    <property type="match status" value="1"/>
</dbReference>
<dbReference type="Gene3D" id="2.60.40.10">
    <property type="entry name" value="Immunoglobulins"/>
    <property type="match status" value="2"/>
</dbReference>
<feature type="region of interest" description="Disordered" evidence="2">
    <location>
        <begin position="420"/>
        <end position="450"/>
    </location>
</feature>
<dbReference type="InterPro" id="IPR013320">
    <property type="entry name" value="ConA-like_dom_sf"/>
</dbReference>
<evidence type="ECO:0000313" key="6">
    <source>
        <dbReference type="EMBL" id="MCF8714035.1"/>
    </source>
</evidence>
<comment type="caution">
    <text evidence="6">The sequence shown here is derived from an EMBL/GenBank/DDBJ whole genome shotgun (WGS) entry which is preliminary data.</text>
</comment>
<dbReference type="InterPro" id="IPR035986">
    <property type="entry name" value="PKD_dom_sf"/>
</dbReference>
<dbReference type="Gene3D" id="3.40.390.10">
    <property type="entry name" value="Collagenase (Catalytic Domain)"/>
    <property type="match status" value="1"/>
</dbReference>
<dbReference type="InterPro" id="IPR022409">
    <property type="entry name" value="PKD/Chitinase_dom"/>
</dbReference>
<dbReference type="InterPro" id="IPR008754">
    <property type="entry name" value="Peptidase_M43"/>
</dbReference>
<protein>
    <submittedName>
        <fullName evidence="6">PKD domain-containing protein</fullName>
    </submittedName>
</protein>
<dbReference type="PANTHER" id="PTHR23282">
    <property type="entry name" value="APICAL ENDOSOMAL GLYCOPROTEIN PRECURSOR"/>
    <property type="match status" value="1"/>
</dbReference>
<accession>A0ABS9J0S6</accession>
<evidence type="ECO:0000259" key="4">
    <source>
        <dbReference type="PROSITE" id="PS50060"/>
    </source>
</evidence>
<dbReference type="Pfam" id="PF18962">
    <property type="entry name" value="Por_Secre_tail"/>
    <property type="match status" value="1"/>
</dbReference>
<dbReference type="RefSeq" id="WP_236957987.1">
    <property type="nucleotide sequence ID" value="NZ_JAETXX010000001.1"/>
</dbReference>
<dbReference type="Pfam" id="PF00801">
    <property type="entry name" value="PKD"/>
    <property type="match status" value="1"/>
</dbReference>
<dbReference type="InterPro" id="IPR024079">
    <property type="entry name" value="MetalloPept_cat_dom_sf"/>
</dbReference>
<feature type="domain" description="MAM" evidence="4">
    <location>
        <begin position="670"/>
        <end position="861"/>
    </location>
</feature>
<dbReference type="PROSITE" id="PS50093">
    <property type="entry name" value="PKD"/>
    <property type="match status" value="2"/>
</dbReference>
<feature type="domain" description="PKD" evidence="5">
    <location>
        <begin position="604"/>
        <end position="653"/>
    </location>
</feature>
<dbReference type="CDD" id="cd00146">
    <property type="entry name" value="PKD"/>
    <property type="match status" value="2"/>
</dbReference>
<feature type="compositionally biased region" description="Low complexity" evidence="2">
    <location>
        <begin position="698"/>
        <end position="711"/>
    </location>
</feature>
<dbReference type="NCBIfam" id="TIGR04183">
    <property type="entry name" value="Por_Secre_tail"/>
    <property type="match status" value="1"/>
</dbReference>
<dbReference type="Pfam" id="PF18911">
    <property type="entry name" value="PKD_4"/>
    <property type="match status" value="1"/>
</dbReference>
<evidence type="ECO:0000259" key="5">
    <source>
        <dbReference type="PROSITE" id="PS50093"/>
    </source>
</evidence>
<evidence type="ECO:0000313" key="7">
    <source>
        <dbReference type="Proteomes" id="UP000829517"/>
    </source>
</evidence>
<feature type="region of interest" description="Disordered" evidence="2">
    <location>
        <begin position="696"/>
        <end position="720"/>
    </location>
</feature>
<organism evidence="6 7">
    <name type="scientific">Joostella atrarenae</name>
    <dbReference type="NCBI Taxonomy" id="679257"/>
    <lineage>
        <taxon>Bacteria</taxon>
        <taxon>Pseudomonadati</taxon>
        <taxon>Bacteroidota</taxon>
        <taxon>Flavobacteriia</taxon>
        <taxon>Flavobacteriales</taxon>
        <taxon>Flavobacteriaceae</taxon>
        <taxon>Joostella</taxon>
    </lineage>
</organism>
<feature type="chain" id="PRO_5047331796" evidence="3">
    <location>
        <begin position="26"/>
        <end position="1908"/>
    </location>
</feature>
<feature type="domain" description="MAM" evidence="4">
    <location>
        <begin position="408"/>
        <end position="587"/>
    </location>
</feature>
<dbReference type="InterPro" id="IPR000998">
    <property type="entry name" value="MAM_dom"/>
</dbReference>
<dbReference type="Pfam" id="PF05572">
    <property type="entry name" value="Peptidase_M43"/>
    <property type="match status" value="1"/>
</dbReference>
<sequence length="1908" mass="207608">MVRKYAYIKTLILFSLFFFHLSSHAQEKNKTDAYGLNEYQKLLQQNKEIITSYEEEIKNRINTRNRSRNPNEKTSVPINIITIRKSDGSGGISQEDINTAIESLNFYFNQINIDFFVCGNNTVIDDDDLYTFREDAEEDDDEVLLYDGGYIKDNIVNLVFTDLQPLNGYAYYPGGKDLIVMRNSVAANGTTIVHEMGHFYGLLHTHENADGEDGPETIELVDGSNCSTAGDKICDTPADPDLTGKMSGCEYTGTVQDPNGDFYNPDVTNLMSYATRDCRDKFSVEQLARSYAILKTLRGDFTCPNLSIDIATSTTNTCNNTLQVTFTDLSTGATTWEWDFDTDGTIDSNEQNPTHTYQSGNYTPTLTISNGSESISKTFYKIPVNVGVQLSLPINDNLDTYASANDGGWQSIPAASGYSWNSMTGPTRSSDDSDSGGPTDDADGGGVYFYTEGDPTGSLPFNTGDEAQLLSPCIPIGLNTKLNFSYHMFASTPSWQGELHIDISIDNGQTFTEDITPPLKDGQQSSADEAYKTQEVDLSAYASETAIIRFRAIRDTRLSDIAIDNITFEDISEVKFNASSYSSSCAPALENVTFTDQSILLSGPVTSWEWDFNGDGTTDSTEQNPTFSYTSSGTYVVKLTVSNANESLSKTFTETPIIVGAEKTAPYEENFNNFAAGSVINEDSWTTIPAASGFTWATNSGGTPTPNTGPSMDGDGSTTSNYAFTEGSEGSGQTFSEGDVTQLISPCIQLGENPKLKFKYHRFDTSQSLIGSLRVDISIDNGNSFIEDLLVIDGPPQNSSSDEVYIDAEVNLSAYTDMIVNIRFRVIRGSTFRNDIAIDNFSIESDVPAPTGEVAQSFCNTATLEDIIIDGNDIKWYTTETDTDVLPIDTAVENGTTYYASQAINGVESVERLAVTTTIQEVDAPTAETTQDFCNAATIADIIVTGENINWYETETSNESLNSDLTLTNEAIYYATQTINNCESERLAVTVSIGEILAPTGMTTQSFCTDATIADLQLNETNIVWYDSPTNGNQIQEDTSLADGSNYYAAQIIDDCESTDRLAVTVSISDILAPTGMTNQSFCTEATIADLQLNETNIIWYNSPTDENQIQENTSLIDGSTYYAAQIIDDCESTDRLAVTVSIGEILAPTGITNQSFCTDATIAELQLNETNVVWYDSPTNGSQIQENTSLIDDSTYYAAQIIDDCESTDRLAVTVSIGEILAPTGITNQSFCTNATIAELQLNETNIIWYDSPTNGSQIQENTSLIDDSTYYAAQIIDDCESTDRLAVTVSIGEILAPTGITNQSFCTNATIADLQLNETNVVWYDSPTNGNLIQENTSLVDGTTYYAAQTDGTCESTERLAITVSISDIIVPTGMTTQSFCTDTDVSIADLQLNEANIVWYDSPTGGNQIQENTSLVNGTTYYAAQIIDDCESTERLAVTVSISDILAPTGMTSQNFCTNATIADLQLNETNIVWYDSPTNGNLIQEDTSLVDGTTYYAAQIIDDCESTDRLAVTVSIGEILAPTGMTSQSFCTNATIADLQLNETNIVWYNSPTGGNLIQENTSLIDSSTYYAAQTDGTCESTERLAVTVSIGRVTTPTGMTTQSFCTNATIADLQLNETNIVWYNSPTGGNLIQENTSLIDGSTYYAAQIVDDCESTERLAVTASINNSQETFISYNSESYCSSDNNASPSITGNANGTFSGSEGLIINEQTGVVNISASKVGEHIITYTTQDSCNTSSSFTISIVEINASVTVTENTMVANYNGASYQWINCNEGNTPISGETNQTFTPTTSGVYALEVTTNNCKEVSECIDFTISDSSIIAGFYDEILIYPNPTKGNLNIYLGSHEAQLTINIYDSGGKIVHNKPKVENDIYSFAFNVSRGIYFVEIVEGENRIKSYKIIKD</sequence>
<dbReference type="SUPFAM" id="SSF49899">
    <property type="entry name" value="Concanavalin A-like lectins/glucanases"/>
    <property type="match status" value="2"/>
</dbReference>
<dbReference type="InterPro" id="IPR051560">
    <property type="entry name" value="MAM_domain-containing"/>
</dbReference>
<dbReference type="SUPFAM" id="SSF49299">
    <property type="entry name" value="PKD domain"/>
    <property type="match status" value="2"/>
</dbReference>
<dbReference type="PANTHER" id="PTHR23282:SF101">
    <property type="entry name" value="MAM DOMAIN-CONTAINING PROTEIN"/>
    <property type="match status" value="1"/>
</dbReference>
<dbReference type="InterPro" id="IPR044023">
    <property type="entry name" value="Ig_7"/>
</dbReference>
<dbReference type="PROSITE" id="PS50060">
    <property type="entry name" value="MAM_2"/>
    <property type="match status" value="2"/>
</dbReference>
<feature type="domain" description="PKD" evidence="5">
    <location>
        <begin position="334"/>
        <end position="378"/>
    </location>
</feature>
<dbReference type="Gene3D" id="2.60.120.200">
    <property type="match status" value="2"/>
</dbReference>
<name>A0ABS9J0S6_9FLAO</name>
<evidence type="ECO:0000256" key="2">
    <source>
        <dbReference type="SAM" id="MobiDB-lite"/>
    </source>
</evidence>
<dbReference type="EMBL" id="JAETXX010000001">
    <property type="protein sequence ID" value="MCF8714035.1"/>
    <property type="molecule type" value="Genomic_DNA"/>
</dbReference>
<dbReference type="InterPro" id="IPR026444">
    <property type="entry name" value="Secre_tail"/>
</dbReference>
<evidence type="ECO:0000256" key="3">
    <source>
        <dbReference type="SAM" id="SignalP"/>
    </source>
</evidence>
<feature type="signal peptide" evidence="3">
    <location>
        <begin position="1"/>
        <end position="25"/>
    </location>
</feature>
<dbReference type="SUPFAM" id="SSF55486">
    <property type="entry name" value="Metalloproteases ('zincins'), catalytic domain"/>
    <property type="match status" value="1"/>
</dbReference>
<keyword evidence="1 3" id="KW-0732">Signal</keyword>
<gene>
    <name evidence="6" type="ORF">JM658_04270</name>
</gene>
<dbReference type="InterPro" id="IPR013783">
    <property type="entry name" value="Ig-like_fold"/>
</dbReference>
<evidence type="ECO:0000256" key="1">
    <source>
        <dbReference type="ARBA" id="ARBA00022729"/>
    </source>
</evidence>
<keyword evidence="7" id="KW-1185">Reference proteome</keyword>
<proteinExistence type="predicted"/>
<dbReference type="Pfam" id="PF19081">
    <property type="entry name" value="Ig_7"/>
    <property type="match status" value="5"/>
</dbReference>
<dbReference type="Proteomes" id="UP000829517">
    <property type="component" value="Unassembled WGS sequence"/>
</dbReference>
<dbReference type="InterPro" id="IPR000601">
    <property type="entry name" value="PKD_dom"/>
</dbReference>
<reference evidence="6 7" key="1">
    <citation type="submission" date="2021-01" db="EMBL/GenBank/DDBJ databases">
        <title>Genome sequencing of Joostella atrarenae M1-2 (= KCTC 23194).</title>
        <authorList>
            <person name="Zakaria M.R."/>
            <person name="Lam M.Q."/>
            <person name="Chong C.S."/>
        </authorList>
    </citation>
    <scope>NUCLEOTIDE SEQUENCE [LARGE SCALE GENOMIC DNA]</scope>
    <source>
        <strain evidence="6 7">M1-2</strain>
    </source>
</reference>